<proteinExistence type="predicted"/>
<accession>A0ABQ5DCZ6</accession>
<feature type="region of interest" description="Disordered" evidence="2">
    <location>
        <begin position="111"/>
        <end position="143"/>
    </location>
</feature>
<gene>
    <name evidence="3" type="ORF">Tco_0936672</name>
</gene>
<evidence type="ECO:0000313" key="4">
    <source>
        <dbReference type="Proteomes" id="UP001151760"/>
    </source>
</evidence>
<evidence type="ECO:0000256" key="2">
    <source>
        <dbReference type="SAM" id="MobiDB-lite"/>
    </source>
</evidence>
<evidence type="ECO:0008006" key="5">
    <source>
        <dbReference type="Google" id="ProtNLM"/>
    </source>
</evidence>
<keyword evidence="1" id="KW-0175">Coiled coil</keyword>
<keyword evidence="4" id="KW-1185">Reference proteome</keyword>
<evidence type="ECO:0000313" key="3">
    <source>
        <dbReference type="EMBL" id="GJT36807.1"/>
    </source>
</evidence>
<comment type="caution">
    <text evidence="3">The sequence shown here is derived from an EMBL/GenBank/DDBJ whole genome shotgun (WGS) entry which is preliminary data.</text>
</comment>
<reference evidence="3" key="2">
    <citation type="submission" date="2022-01" db="EMBL/GenBank/DDBJ databases">
        <authorList>
            <person name="Yamashiro T."/>
            <person name="Shiraishi A."/>
            <person name="Satake H."/>
            <person name="Nakayama K."/>
        </authorList>
    </citation>
    <scope>NUCLEOTIDE SEQUENCE</scope>
</reference>
<feature type="region of interest" description="Disordered" evidence="2">
    <location>
        <begin position="173"/>
        <end position="229"/>
    </location>
</feature>
<protein>
    <recommendedName>
        <fullName evidence="5">Transposase (Putative), gypsy type</fullName>
    </recommendedName>
</protein>
<reference evidence="3" key="1">
    <citation type="journal article" date="2022" name="Int. J. Mol. Sci.">
        <title>Draft Genome of Tanacetum Coccineum: Genomic Comparison of Closely Related Tanacetum-Family Plants.</title>
        <authorList>
            <person name="Yamashiro T."/>
            <person name="Shiraishi A."/>
            <person name="Nakayama K."/>
            <person name="Satake H."/>
        </authorList>
    </citation>
    <scope>NUCLEOTIDE SEQUENCE</scope>
</reference>
<evidence type="ECO:0000256" key="1">
    <source>
        <dbReference type="SAM" id="Coils"/>
    </source>
</evidence>
<sequence length="589" mass="65317">MHKEINTVNLIVGADPTIRLRCESNIPEDLHPELPSPEDTIVDFSEGKVGVYASDRRSQNMDLFNLISAPNLTKVKTGTRSRAAHEVPLLIVTANRVIDIEDTVATATSLETPSVTEKSPLDFSSEDPPLMITNKGETKDQAPAVVSQEVPSVENIATTKVVPEVNLEKEIATMRPPINKKRRKRDRSAVEANAPPKSVSDPDPLSYTEPQPIPDQDIAQSSKGTATEISTEGVAATKVNVQFSVGALSQEDRPSPPPLSGHQAVARRNERIQVREEEIKRLGEEVESLKVVEAEVHGLRNQTKNLETLLEAEVDMKKATEAKNAELAKELESLRAKFLDLQLNNNQLSQQVSTLQAQCVEMNARLDKLSIYIDEELYPHMLMAIVGLAKGMSECLKYDIEHGKAGRDIADVEAYNLEANNKLVKALQDLKDLKYPMVDQLEKLKDAPMELIMASLYLESDTGEDTPQWIRDLRLSSSQLKIPIYPEVRAPEDHWAVKEDVPLEDAIAANISRTEKKNKCRVVCRTHRIGSAHHAKSDGIPVSVFTVVPQGLAIFLTDAGTQTQRSEDEASPRLLRSKSLPPMYNLDWP</sequence>
<name>A0ABQ5DCZ6_9ASTR</name>
<feature type="compositionally biased region" description="Polar residues" evidence="2">
    <location>
        <begin position="218"/>
        <end position="229"/>
    </location>
</feature>
<feature type="region of interest" description="Disordered" evidence="2">
    <location>
        <begin position="248"/>
        <end position="268"/>
    </location>
</feature>
<dbReference type="EMBL" id="BQNB010015170">
    <property type="protein sequence ID" value="GJT36807.1"/>
    <property type="molecule type" value="Genomic_DNA"/>
</dbReference>
<feature type="coiled-coil region" evidence="1">
    <location>
        <begin position="272"/>
        <end position="365"/>
    </location>
</feature>
<dbReference type="Proteomes" id="UP001151760">
    <property type="component" value="Unassembled WGS sequence"/>
</dbReference>
<organism evidence="3 4">
    <name type="scientific">Tanacetum coccineum</name>
    <dbReference type="NCBI Taxonomy" id="301880"/>
    <lineage>
        <taxon>Eukaryota</taxon>
        <taxon>Viridiplantae</taxon>
        <taxon>Streptophyta</taxon>
        <taxon>Embryophyta</taxon>
        <taxon>Tracheophyta</taxon>
        <taxon>Spermatophyta</taxon>
        <taxon>Magnoliopsida</taxon>
        <taxon>eudicotyledons</taxon>
        <taxon>Gunneridae</taxon>
        <taxon>Pentapetalae</taxon>
        <taxon>asterids</taxon>
        <taxon>campanulids</taxon>
        <taxon>Asterales</taxon>
        <taxon>Asteraceae</taxon>
        <taxon>Asteroideae</taxon>
        <taxon>Anthemideae</taxon>
        <taxon>Anthemidinae</taxon>
        <taxon>Tanacetum</taxon>
    </lineage>
</organism>